<dbReference type="PANTHER" id="PTHR43798">
    <property type="entry name" value="MONOACYLGLYCEROL LIPASE"/>
    <property type="match status" value="1"/>
</dbReference>
<dbReference type="InterPro" id="IPR000073">
    <property type="entry name" value="AB_hydrolase_1"/>
</dbReference>
<organism evidence="2 3">
    <name type="scientific">Microbacterium fluvii</name>
    <dbReference type="NCBI Taxonomy" id="415215"/>
    <lineage>
        <taxon>Bacteria</taxon>
        <taxon>Bacillati</taxon>
        <taxon>Actinomycetota</taxon>
        <taxon>Actinomycetes</taxon>
        <taxon>Micrococcales</taxon>
        <taxon>Microbacteriaceae</taxon>
        <taxon>Microbacterium</taxon>
    </lineage>
</organism>
<dbReference type="Pfam" id="PF00561">
    <property type="entry name" value="Abhydrolase_1"/>
    <property type="match status" value="1"/>
</dbReference>
<dbReference type="PANTHER" id="PTHR43798:SF33">
    <property type="entry name" value="HYDROLASE, PUTATIVE (AFU_ORTHOLOGUE AFUA_2G14860)-RELATED"/>
    <property type="match status" value="1"/>
</dbReference>
<dbReference type="RefSeq" id="WP_262873096.1">
    <property type="nucleotide sequence ID" value="NZ_BAABKW010000005.1"/>
</dbReference>
<keyword evidence="3" id="KW-1185">Reference proteome</keyword>
<protein>
    <submittedName>
        <fullName evidence="2">Alpha/beta fold hydrolase</fullName>
    </submittedName>
</protein>
<gene>
    <name evidence="2" type="ORF">ACFQRL_04315</name>
</gene>
<evidence type="ECO:0000259" key="1">
    <source>
        <dbReference type="Pfam" id="PF00561"/>
    </source>
</evidence>
<dbReference type="Gene3D" id="3.40.50.1820">
    <property type="entry name" value="alpha/beta hydrolase"/>
    <property type="match status" value="1"/>
</dbReference>
<name>A0ABW2HA16_9MICO</name>
<evidence type="ECO:0000313" key="3">
    <source>
        <dbReference type="Proteomes" id="UP001596507"/>
    </source>
</evidence>
<dbReference type="Proteomes" id="UP001596507">
    <property type="component" value="Unassembled WGS sequence"/>
</dbReference>
<dbReference type="InterPro" id="IPR029058">
    <property type="entry name" value="AB_hydrolase_fold"/>
</dbReference>
<dbReference type="PRINTS" id="PR00111">
    <property type="entry name" value="ABHYDROLASE"/>
</dbReference>
<evidence type="ECO:0000313" key="2">
    <source>
        <dbReference type="EMBL" id="MFC7268182.1"/>
    </source>
</evidence>
<keyword evidence="2" id="KW-0378">Hydrolase</keyword>
<comment type="caution">
    <text evidence="2">The sequence shown here is derived from an EMBL/GenBank/DDBJ whole genome shotgun (WGS) entry which is preliminary data.</text>
</comment>
<dbReference type="EMBL" id="JBHTBE010000001">
    <property type="protein sequence ID" value="MFC7268182.1"/>
    <property type="molecule type" value="Genomic_DNA"/>
</dbReference>
<sequence>MGGPIFFTTADESVHLDDATRADMRGSYIRCADGVTHYELAGPEEGPLVLLAGGLTIPLYYWDDFAAQLHAHGFRTLAYSGFGRGYSDRVRGSYDADMFDRQLADLVERLQLAPRHVVGSSLGAVVAMRFALHHPELESLSIIGPAGLAPKPMPLTRLLRRARLGAFVGRHLGPRMLRAHMAHNVRAGVVRDRLTKMVLDCYRVEGSMYALCATLASFPLARQHELYRRVGELGIPIALLWGDDDQVTPAAHLAQARGLLSPAACELLEGCGHMVPLERPDASARIVAEFMGREGYRNEAHEARKRP</sequence>
<dbReference type="InterPro" id="IPR050266">
    <property type="entry name" value="AB_hydrolase_sf"/>
</dbReference>
<accession>A0ABW2HA16</accession>
<reference evidence="3" key="1">
    <citation type="journal article" date="2019" name="Int. J. Syst. Evol. Microbiol.">
        <title>The Global Catalogue of Microorganisms (GCM) 10K type strain sequencing project: providing services to taxonomists for standard genome sequencing and annotation.</title>
        <authorList>
            <consortium name="The Broad Institute Genomics Platform"/>
            <consortium name="The Broad Institute Genome Sequencing Center for Infectious Disease"/>
            <person name="Wu L."/>
            <person name="Ma J."/>
        </authorList>
    </citation>
    <scope>NUCLEOTIDE SEQUENCE [LARGE SCALE GENOMIC DNA]</scope>
    <source>
        <strain evidence="3">CGMCC 1.15772</strain>
    </source>
</reference>
<dbReference type="SUPFAM" id="SSF53474">
    <property type="entry name" value="alpha/beta-Hydrolases"/>
    <property type="match status" value="1"/>
</dbReference>
<dbReference type="GO" id="GO:0016787">
    <property type="term" value="F:hydrolase activity"/>
    <property type="evidence" value="ECO:0007669"/>
    <property type="project" value="UniProtKB-KW"/>
</dbReference>
<proteinExistence type="predicted"/>
<feature type="domain" description="AB hydrolase-1" evidence="1">
    <location>
        <begin position="47"/>
        <end position="280"/>
    </location>
</feature>